<sequence>MVATTLATTCCLALSSILPGLVSHPNSFIYNSSQQSYWALQEVNVSPSCIVSPKTAQHVSLAVKALSALGTCKFAVHSGGHTPFAGSANVASGVTIDLAKLDQITLCGNKTSVAVGPGQKWGSVYSKLQPLGLAVAGGRAASIGVGGLTLGGGTFYFASLQGLTCDNVLSFEVVLADGRIVTASASSNADLFVALKGGSNNFGIVTTFTFRTFVLGGIWAGDVIYPLSTAGDNIKAFAGFVTAPDFDEKASLMQTFGYAAGFSAIVNALVYAEPVVNPPALQIFTGVQPQLSSSMAVTTLNETAAALDASSPKGFYQILTSISIVTSIPTLQKVFDIWNASVPAVADIPGMVWSITTQPINNAVLAKTVAPGNSLGLPTTAPTGSFIIVELAATWSDAGDSVFVTAAANQLMANIKDAAKALGSFNRYIDLNHATTGQDPIAGYGSESKTKLLAASMKYDPKGVFQALVPGGFKLN</sequence>
<reference evidence="7 8" key="1">
    <citation type="submission" date="2018-05" db="EMBL/GenBank/DDBJ databases">
        <title>Genome sequencing and assembly of the regulated plant pathogen Lachnellula willkommii and related sister species for the development of diagnostic species identification markers.</title>
        <authorList>
            <person name="Giroux E."/>
            <person name="Bilodeau G."/>
        </authorList>
    </citation>
    <scope>NUCLEOTIDE SEQUENCE [LARGE SCALE GENOMIC DNA]</scope>
    <source>
        <strain evidence="7 8">CBS 160.35</strain>
    </source>
</reference>
<evidence type="ECO:0000256" key="5">
    <source>
        <dbReference type="SAM" id="SignalP"/>
    </source>
</evidence>
<comment type="caution">
    <text evidence="7">The sequence shown here is derived from an EMBL/GenBank/DDBJ whole genome shotgun (WGS) entry which is preliminary data.</text>
</comment>
<dbReference type="Proteomes" id="UP000443090">
    <property type="component" value="Unassembled WGS sequence"/>
</dbReference>
<feature type="domain" description="FAD-binding PCMH-type" evidence="6">
    <location>
        <begin position="43"/>
        <end position="215"/>
    </location>
</feature>
<dbReference type="InterPro" id="IPR016169">
    <property type="entry name" value="FAD-bd_PCMH_sub2"/>
</dbReference>
<keyword evidence="2" id="KW-0285">Flavoprotein</keyword>
<evidence type="ECO:0000256" key="3">
    <source>
        <dbReference type="ARBA" id="ARBA00022827"/>
    </source>
</evidence>
<feature type="signal peptide" evidence="5">
    <location>
        <begin position="1"/>
        <end position="23"/>
    </location>
</feature>
<feature type="chain" id="PRO_5034840919" evidence="5">
    <location>
        <begin position="24"/>
        <end position="476"/>
    </location>
</feature>
<gene>
    <name evidence="7" type="primary">sol5_3</name>
    <name evidence="7" type="ORF">LOCC1_G006924</name>
</gene>
<evidence type="ECO:0000256" key="2">
    <source>
        <dbReference type="ARBA" id="ARBA00022630"/>
    </source>
</evidence>
<name>A0A8H8UCW1_9HELO</name>
<evidence type="ECO:0000313" key="8">
    <source>
        <dbReference type="Proteomes" id="UP000443090"/>
    </source>
</evidence>
<dbReference type="PROSITE" id="PS51387">
    <property type="entry name" value="FAD_PCMH"/>
    <property type="match status" value="1"/>
</dbReference>
<evidence type="ECO:0000256" key="4">
    <source>
        <dbReference type="ARBA" id="ARBA00023002"/>
    </source>
</evidence>
<keyword evidence="5" id="KW-0732">Signal</keyword>
<dbReference type="EMBL" id="QGMI01000470">
    <property type="protein sequence ID" value="TVY40141.1"/>
    <property type="molecule type" value="Genomic_DNA"/>
</dbReference>
<dbReference type="InterPro" id="IPR050416">
    <property type="entry name" value="FAD-linked_Oxidoreductase"/>
</dbReference>
<keyword evidence="8" id="KW-1185">Reference proteome</keyword>
<evidence type="ECO:0000313" key="7">
    <source>
        <dbReference type="EMBL" id="TVY40141.1"/>
    </source>
</evidence>
<dbReference type="InterPro" id="IPR006094">
    <property type="entry name" value="Oxid_FAD_bind_N"/>
</dbReference>
<accession>A0A8H8UCW1</accession>
<dbReference type="OrthoDB" id="2151789at2759"/>
<dbReference type="Gene3D" id="3.30.465.10">
    <property type="match status" value="1"/>
</dbReference>
<dbReference type="GO" id="GO:0016491">
    <property type="term" value="F:oxidoreductase activity"/>
    <property type="evidence" value="ECO:0007669"/>
    <property type="project" value="UniProtKB-KW"/>
</dbReference>
<dbReference type="GO" id="GO:0071949">
    <property type="term" value="F:FAD binding"/>
    <property type="evidence" value="ECO:0007669"/>
    <property type="project" value="InterPro"/>
</dbReference>
<dbReference type="Pfam" id="PF01565">
    <property type="entry name" value="FAD_binding_4"/>
    <property type="match status" value="1"/>
</dbReference>
<dbReference type="InterPro" id="IPR016166">
    <property type="entry name" value="FAD-bd_PCMH"/>
</dbReference>
<proteinExistence type="inferred from homology"/>
<dbReference type="InterPro" id="IPR036318">
    <property type="entry name" value="FAD-bd_PCMH-like_sf"/>
</dbReference>
<dbReference type="PANTHER" id="PTHR42973">
    <property type="entry name" value="BINDING OXIDOREDUCTASE, PUTATIVE (AFU_ORTHOLOGUE AFUA_1G17690)-RELATED"/>
    <property type="match status" value="1"/>
</dbReference>
<dbReference type="AlphaFoldDB" id="A0A8H8UCW1"/>
<comment type="similarity">
    <text evidence="1">Belongs to the oxygen-dependent FAD-linked oxidoreductase family.</text>
</comment>
<organism evidence="7 8">
    <name type="scientific">Lachnellula occidentalis</name>
    <dbReference type="NCBI Taxonomy" id="215460"/>
    <lineage>
        <taxon>Eukaryota</taxon>
        <taxon>Fungi</taxon>
        <taxon>Dikarya</taxon>
        <taxon>Ascomycota</taxon>
        <taxon>Pezizomycotina</taxon>
        <taxon>Leotiomycetes</taxon>
        <taxon>Helotiales</taxon>
        <taxon>Lachnaceae</taxon>
        <taxon>Lachnellula</taxon>
    </lineage>
</organism>
<evidence type="ECO:0000256" key="1">
    <source>
        <dbReference type="ARBA" id="ARBA00005466"/>
    </source>
</evidence>
<evidence type="ECO:0000259" key="6">
    <source>
        <dbReference type="PROSITE" id="PS51387"/>
    </source>
</evidence>
<protein>
    <submittedName>
        <fullName evidence="7">Bifunctional solanapyrone synthase</fullName>
    </submittedName>
</protein>
<dbReference type="SUPFAM" id="SSF56176">
    <property type="entry name" value="FAD-binding/transporter-associated domain-like"/>
    <property type="match status" value="1"/>
</dbReference>
<dbReference type="PANTHER" id="PTHR42973:SF22">
    <property type="entry name" value="FAD-BINDING PCMH-TYPE DOMAIN-CONTAINING PROTEIN-RELATED"/>
    <property type="match status" value="1"/>
</dbReference>
<keyword evidence="4" id="KW-0560">Oxidoreductase</keyword>
<keyword evidence="3" id="KW-0274">FAD</keyword>